<comment type="caution">
    <text evidence="1">The sequence shown here is derived from an EMBL/GenBank/DDBJ whole genome shotgun (WGS) entry which is preliminary data.</text>
</comment>
<evidence type="ECO:0000313" key="2">
    <source>
        <dbReference type="Proteomes" id="UP000077428"/>
    </source>
</evidence>
<dbReference type="SUPFAM" id="SSF46689">
    <property type="entry name" value="Homeodomain-like"/>
    <property type="match status" value="1"/>
</dbReference>
<dbReference type="Gene3D" id="1.10.10.10">
    <property type="entry name" value="Winged helix-like DNA-binding domain superfamily/Winged helix DNA-binding domain"/>
    <property type="match status" value="1"/>
</dbReference>
<dbReference type="AlphaFoldDB" id="A0A166A7N4"/>
<organism evidence="1 2">
    <name type="scientific">Methanobrevibacter oralis</name>
    <dbReference type="NCBI Taxonomy" id="66851"/>
    <lineage>
        <taxon>Archaea</taxon>
        <taxon>Methanobacteriati</taxon>
        <taxon>Methanobacteriota</taxon>
        <taxon>Methanomada group</taxon>
        <taxon>Methanobacteria</taxon>
        <taxon>Methanobacteriales</taxon>
        <taxon>Methanobacteriaceae</taxon>
        <taxon>Methanobrevibacter</taxon>
    </lineage>
</organism>
<dbReference type="InterPro" id="IPR009057">
    <property type="entry name" value="Homeodomain-like_sf"/>
</dbReference>
<protein>
    <recommendedName>
        <fullName evidence="3">Winged helix-turn helix domain-containing protein</fullName>
    </recommendedName>
</protein>
<evidence type="ECO:0000313" key="1">
    <source>
        <dbReference type="EMBL" id="KZX11679.1"/>
    </source>
</evidence>
<proteinExistence type="predicted"/>
<dbReference type="Pfam" id="PF13384">
    <property type="entry name" value="HTH_23"/>
    <property type="match status" value="1"/>
</dbReference>
<evidence type="ECO:0008006" key="3">
    <source>
        <dbReference type="Google" id="ProtNLM"/>
    </source>
</evidence>
<reference evidence="2" key="1">
    <citation type="journal article" date="2016" name="Genome Announc.">
        <title>Draft Genome Sequences of Methanobrevibacter curvatus DSM11111, Methanobrevibacter cuticularis DSM11139, Methanobrevibacter filiformis DSM11501, and Methanobrevibacter oralis DSM7256.</title>
        <authorList>
            <person name="Poehlein A."/>
            <person name="Seedorf H."/>
        </authorList>
    </citation>
    <scope>NUCLEOTIDE SEQUENCE [LARGE SCALE GENOMIC DNA]</scope>
    <source>
        <strain evidence="2">DSM 7256 / JCM 30027 / ZR</strain>
    </source>
</reference>
<accession>A0A166A7N4</accession>
<keyword evidence="2" id="KW-1185">Reference proteome</keyword>
<dbReference type="Proteomes" id="UP000077428">
    <property type="component" value="Unassembled WGS sequence"/>
</dbReference>
<dbReference type="InterPro" id="IPR036388">
    <property type="entry name" value="WH-like_DNA-bd_sf"/>
</dbReference>
<dbReference type="EMBL" id="LWMU01000084">
    <property type="protein sequence ID" value="KZX11679.1"/>
    <property type="molecule type" value="Genomic_DNA"/>
</dbReference>
<name>A0A166A7N4_METOA</name>
<sequence length="162" mass="19401">MSYRYILMGKFNNKIEKHLELSEIADILKEYREYYNVYRRLLVIHMVANGESIAKASKNINISRKTGERWVKQYNENGVDGLFSNYSNCGRKSYLNDQQLKELKKIITGNEEKYNLKDVRNLIEEKYGITYSEKQVWVITRQKLNLNYEKPFIQYKTHPEKT</sequence>
<gene>
    <name evidence="1" type="ORF">MBORA_14590</name>
</gene>
<dbReference type="PATRIC" id="fig|66851.6.peg.1582"/>